<sequence>MLDEAQNGPIVTLNISSFRCDALIIHSSGIPNLELSSVTLEEVQQYKSDPMSTKTMEWLWDNIVFPVLAYLDMAEQVSTNQLLPHIWWVPTVPIIGAPLHAAGYHFQENSETALDKVISSYSLSVTAIIKVELSVDKG</sequence>
<keyword evidence="2" id="KW-1185">Reference proteome</keyword>
<dbReference type="EMBL" id="CABFNS010000937">
    <property type="protein sequence ID" value="VUC37262.1"/>
    <property type="molecule type" value="Genomic_DNA"/>
</dbReference>
<evidence type="ECO:0000313" key="1">
    <source>
        <dbReference type="EMBL" id="VUC37262.1"/>
    </source>
</evidence>
<evidence type="ECO:0000313" key="2">
    <source>
        <dbReference type="Proteomes" id="UP000766486"/>
    </source>
</evidence>
<proteinExistence type="predicted"/>
<gene>
    <name evidence="1" type="ORF">CLO192961_LOCUS466331</name>
</gene>
<accession>A0ABY6V4K8</accession>
<reference evidence="1 2" key="1">
    <citation type="submission" date="2019-06" db="EMBL/GenBank/DDBJ databases">
        <authorList>
            <person name="Broberg M."/>
        </authorList>
    </citation>
    <scope>NUCLEOTIDE SEQUENCE [LARGE SCALE GENOMIC DNA]</scope>
</reference>
<protein>
    <submittedName>
        <fullName evidence="1">Uncharacterized protein</fullName>
    </submittedName>
</protein>
<dbReference type="Proteomes" id="UP000766486">
    <property type="component" value="Unassembled WGS sequence"/>
</dbReference>
<name>A0ABY6V4K8_BIOOC</name>
<organism evidence="1 2">
    <name type="scientific">Bionectria ochroleuca</name>
    <name type="common">Gliocladium roseum</name>
    <dbReference type="NCBI Taxonomy" id="29856"/>
    <lineage>
        <taxon>Eukaryota</taxon>
        <taxon>Fungi</taxon>
        <taxon>Dikarya</taxon>
        <taxon>Ascomycota</taxon>
        <taxon>Pezizomycotina</taxon>
        <taxon>Sordariomycetes</taxon>
        <taxon>Hypocreomycetidae</taxon>
        <taxon>Hypocreales</taxon>
        <taxon>Bionectriaceae</taxon>
        <taxon>Clonostachys</taxon>
    </lineage>
</organism>
<comment type="caution">
    <text evidence="1">The sequence shown here is derived from an EMBL/GenBank/DDBJ whole genome shotgun (WGS) entry which is preliminary data.</text>
</comment>